<keyword evidence="3" id="KW-1185">Reference proteome</keyword>
<dbReference type="AlphaFoldDB" id="D0NX37"/>
<organism evidence="2 3">
    <name type="scientific">Phytophthora infestans (strain T30-4)</name>
    <name type="common">Potato late blight agent</name>
    <dbReference type="NCBI Taxonomy" id="403677"/>
    <lineage>
        <taxon>Eukaryota</taxon>
        <taxon>Sar</taxon>
        <taxon>Stramenopiles</taxon>
        <taxon>Oomycota</taxon>
        <taxon>Peronosporomycetes</taxon>
        <taxon>Peronosporales</taxon>
        <taxon>Peronosporaceae</taxon>
        <taxon>Phytophthora</taxon>
    </lineage>
</organism>
<dbReference type="InParanoid" id="D0NX37"/>
<accession>D0NX37</accession>
<dbReference type="STRING" id="403677.D0NX37"/>
<dbReference type="PANTHER" id="PTHR33266:SF1">
    <property type="entry name" value="F-BOX DOMAIN-CONTAINING PROTEIN"/>
    <property type="match status" value="1"/>
</dbReference>
<name>D0NX37_PHYIT</name>
<proteinExistence type="predicted"/>
<feature type="compositionally biased region" description="Polar residues" evidence="1">
    <location>
        <begin position="576"/>
        <end position="588"/>
    </location>
</feature>
<dbReference type="RefSeq" id="XP_002896295.1">
    <property type="nucleotide sequence ID" value="XM_002896249.1"/>
</dbReference>
<reference evidence="3" key="1">
    <citation type="journal article" date="2009" name="Nature">
        <title>Genome sequence and analysis of the Irish potato famine pathogen Phytophthora infestans.</title>
        <authorList>
            <consortium name="The Broad Institute Genome Sequencing Platform"/>
            <person name="Haas B.J."/>
            <person name="Kamoun S."/>
            <person name="Zody M.C."/>
            <person name="Jiang R.H."/>
            <person name="Handsaker R.E."/>
            <person name="Cano L.M."/>
            <person name="Grabherr M."/>
            <person name="Kodira C.D."/>
            <person name="Raffaele S."/>
            <person name="Torto-Alalibo T."/>
            <person name="Bozkurt T.O."/>
            <person name="Ah-Fong A.M."/>
            <person name="Alvarado L."/>
            <person name="Anderson V.L."/>
            <person name="Armstrong M.R."/>
            <person name="Avrova A."/>
            <person name="Baxter L."/>
            <person name="Beynon J."/>
            <person name="Boevink P.C."/>
            <person name="Bollmann S.R."/>
            <person name="Bos J.I."/>
            <person name="Bulone V."/>
            <person name="Cai G."/>
            <person name="Cakir C."/>
            <person name="Carrington J.C."/>
            <person name="Chawner M."/>
            <person name="Conti L."/>
            <person name="Costanzo S."/>
            <person name="Ewan R."/>
            <person name="Fahlgren N."/>
            <person name="Fischbach M.A."/>
            <person name="Fugelstad J."/>
            <person name="Gilroy E.M."/>
            <person name="Gnerre S."/>
            <person name="Green P.J."/>
            <person name="Grenville-Briggs L.J."/>
            <person name="Griffith J."/>
            <person name="Grunwald N.J."/>
            <person name="Horn K."/>
            <person name="Horner N.R."/>
            <person name="Hu C.H."/>
            <person name="Huitema E."/>
            <person name="Jeong D.H."/>
            <person name="Jones A.M."/>
            <person name="Jones J.D."/>
            <person name="Jones R.W."/>
            <person name="Karlsson E.K."/>
            <person name="Kunjeti S.G."/>
            <person name="Lamour K."/>
            <person name="Liu Z."/>
            <person name="Ma L."/>
            <person name="Maclean D."/>
            <person name="Chibucos M.C."/>
            <person name="McDonald H."/>
            <person name="McWalters J."/>
            <person name="Meijer H.J."/>
            <person name="Morgan W."/>
            <person name="Morris P.F."/>
            <person name="Munro C.A."/>
            <person name="O'Neill K."/>
            <person name="Ospina-Giraldo M."/>
            <person name="Pinzon A."/>
            <person name="Pritchard L."/>
            <person name="Ramsahoye B."/>
            <person name="Ren Q."/>
            <person name="Restrepo S."/>
            <person name="Roy S."/>
            <person name="Sadanandom A."/>
            <person name="Savidor A."/>
            <person name="Schornack S."/>
            <person name="Schwartz D.C."/>
            <person name="Schumann U.D."/>
            <person name="Schwessinger B."/>
            <person name="Seyer L."/>
            <person name="Sharpe T."/>
            <person name="Silvar C."/>
            <person name="Song J."/>
            <person name="Studholme D.J."/>
            <person name="Sykes S."/>
            <person name="Thines M."/>
            <person name="van de Vondervoort P.J."/>
            <person name="Phuntumart V."/>
            <person name="Wawra S."/>
            <person name="Weide R."/>
            <person name="Win J."/>
            <person name="Young C."/>
            <person name="Zhou S."/>
            <person name="Fry W."/>
            <person name="Meyers B.C."/>
            <person name="van West P."/>
            <person name="Ristaino J."/>
            <person name="Govers F."/>
            <person name="Birch P.R."/>
            <person name="Whisson S.C."/>
            <person name="Judelson H.S."/>
            <person name="Nusbaum C."/>
        </authorList>
    </citation>
    <scope>NUCLEOTIDE SEQUENCE [LARGE SCALE GENOMIC DNA]</scope>
    <source>
        <strain evidence="3">T30-4</strain>
    </source>
</reference>
<dbReference type="VEuPathDB" id="FungiDB:PITG_18127"/>
<sequence length="717" mass="79801">MEEVNQEEDAPPTLKMKASNAAWQVLERLVPTNSTLRETERPPQLDIDENELRNSWRRDKLTTYITARVARVYFVPGVDALFEIIAAKVEAILKAEVLINAVTDPAATSNLDQAFFSSPFSGDADVRFFRYLMRCCKLYSENPAAYTAPYVTIMQSSGFGKSRILYEVAKKIADPNTNLPESELFDCRLLAVAYACSNWERAETEWVGLFGVDPINDSPVSRENIDEALGTALAIFMTSDSTIDSPTLLHYVNYTYDAHISGYVTEPVLTFGATHMWEDDDDTKKKLKKVPDAERADFFSWRDGWASWNVSFSHFIELTTVPTKATLWFLLGRRAAGVFPRNQKAADLIIPIFSYPPTMDSDARISFILIQVKNKSGADRMYPQSALSSLTPVNLFKKNEINRDTHELSKFPARDLLDSIADSAWWEPWEKHTSIAGITHTGLGDVGAIAAAPTKQLWCTNRNSLNRKIAGAMGRGRKWCAQEDEALARAYKISAENPIQGTDQKAAAFWEDVCRHTAAVFDGDAGTLYQETHGTRRNSSSLPSIADRIASRRLELQSSSEATEAPPTKKARLASDQVNVRASRTSIPTKKKAVSKKKTAHKRTKKAAPKKSASAKKTSAPKKSKTSAPPMRWTVALTALAIETRYKNPRVLKKFAVSTADTKMMRAKWEATVHTFQVNEMVSFLVVHAISSFIKISTQLCHSSVARGTVVCELAPC</sequence>
<dbReference type="OrthoDB" id="107110at2759"/>
<feature type="region of interest" description="Disordered" evidence="1">
    <location>
        <begin position="553"/>
        <end position="629"/>
    </location>
</feature>
<gene>
    <name evidence="2" type="ORF">PITG_18127</name>
</gene>
<feature type="compositionally biased region" description="Basic residues" evidence="1">
    <location>
        <begin position="589"/>
        <end position="609"/>
    </location>
</feature>
<evidence type="ECO:0000313" key="3">
    <source>
        <dbReference type="Proteomes" id="UP000006643"/>
    </source>
</evidence>
<protein>
    <submittedName>
        <fullName evidence="2">Uncharacterized protein</fullName>
    </submittedName>
</protein>
<dbReference type="PANTHER" id="PTHR33266">
    <property type="entry name" value="CHROMOSOME 15, WHOLE GENOME SHOTGUN SEQUENCE"/>
    <property type="match status" value="1"/>
</dbReference>
<dbReference type="KEGG" id="pif:PITG_18127"/>
<dbReference type="HOGENOM" id="CLU_385663_0_0_1"/>
<evidence type="ECO:0000256" key="1">
    <source>
        <dbReference type="SAM" id="MobiDB-lite"/>
    </source>
</evidence>
<evidence type="ECO:0000313" key="2">
    <source>
        <dbReference type="EMBL" id="EEY67632.1"/>
    </source>
</evidence>
<dbReference type="GeneID" id="9466402"/>
<dbReference type="Proteomes" id="UP000006643">
    <property type="component" value="Unassembled WGS sequence"/>
</dbReference>
<dbReference type="EMBL" id="DS028180">
    <property type="protein sequence ID" value="EEY67632.1"/>
    <property type="molecule type" value="Genomic_DNA"/>
</dbReference>